<feature type="compositionally biased region" description="Polar residues" evidence="1">
    <location>
        <begin position="29"/>
        <end position="53"/>
    </location>
</feature>
<evidence type="ECO:0000313" key="2">
    <source>
        <dbReference type="EMBL" id="KAG8226972.1"/>
    </source>
</evidence>
<feature type="region of interest" description="Disordered" evidence="1">
    <location>
        <begin position="76"/>
        <end position="113"/>
    </location>
</feature>
<proteinExistence type="predicted"/>
<dbReference type="OrthoDB" id="6630649at2759"/>
<feature type="region of interest" description="Disordered" evidence="1">
    <location>
        <begin position="1"/>
        <end position="59"/>
    </location>
</feature>
<reference evidence="2" key="2">
    <citation type="submission" date="2017-10" db="EMBL/GenBank/DDBJ databases">
        <title>Ladona fulva Genome sequencing and assembly.</title>
        <authorList>
            <person name="Murali S."/>
            <person name="Richards S."/>
            <person name="Bandaranaike D."/>
            <person name="Bellair M."/>
            <person name="Blankenburg K."/>
            <person name="Chao H."/>
            <person name="Dinh H."/>
            <person name="Doddapaneni H."/>
            <person name="Dugan-Rocha S."/>
            <person name="Elkadiri S."/>
            <person name="Gnanaolivu R."/>
            <person name="Hernandez B."/>
            <person name="Skinner E."/>
            <person name="Javaid M."/>
            <person name="Lee S."/>
            <person name="Li M."/>
            <person name="Ming W."/>
            <person name="Munidasa M."/>
            <person name="Muniz J."/>
            <person name="Nguyen L."/>
            <person name="Hughes D."/>
            <person name="Osuji N."/>
            <person name="Pu L.-L."/>
            <person name="Puazo M."/>
            <person name="Qu C."/>
            <person name="Quiroz J."/>
            <person name="Raj R."/>
            <person name="Weissenberger G."/>
            <person name="Xin Y."/>
            <person name="Zou X."/>
            <person name="Han Y."/>
            <person name="Worley K."/>
            <person name="Muzny D."/>
            <person name="Gibbs R."/>
        </authorList>
    </citation>
    <scope>NUCLEOTIDE SEQUENCE</scope>
    <source>
        <strain evidence="2">Sampled in the wild</strain>
    </source>
</reference>
<dbReference type="AlphaFoldDB" id="A0A8K0NZ09"/>
<gene>
    <name evidence="2" type="ORF">J437_LFUL009523</name>
</gene>
<evidence type="ECO:0000256" key="1">
    <source>
        <dbReference type="SAM" id="MobiDB-lite"/>
    </source>
</evidence>
<dbReference type="EMBL" id="KZ308306">
    <property type="protein sequence ID" value="KAG8226972.1"/>
    <property type="molecule type" value="Genomic_DNA"/>
</dbReference>
<sequence length="113" mass="11952">MADGACAAGEPPAKMGGRGGRRRGHGRTLPSSRTSCSSPYHNRPSSSAQQSGESRFDSLLCPGYEQYQKALLEVPWPPDYGEASSDDLSSEWDSDAPEAVPSPLPTPTASKVD</sequence>
<reference evidence="2" key="1">
    <citation type="submission" date="2013-04" db="EMBL/GenBank/DDBJ databases">
        <authorList>
            <person name="Qu J."/>
            <person name="Murali S.C."/>
            <person name="Bandaranaike D."/>
            <person name="Bellair M."/>
            <person name="Blankenburg K."/>
            <person name="Chao H."/>
            <person name="Dinh H."/>
            <person name="Doddapaneni H."/>
            <person name="Downs B."/>
            <person name="Dugan-Rocha S."/>
            <person name="Elkadiri S."/>
            <person name="Gnanaolivu R.D."/>
            <person name="Hernandez B."/>
            <person name="Javaid M."/>
            <person name="Jayaseelan J.C."/>
            <person name="Lee S."/>
            <person name="Li M."/>
            <person name="Ming W."/>
            <person name="Munidasa M."/>
            <person name="Muniz J."/>
            <person name="Nguyen L."/>
            <person name="Ongeri F."/>
            <person name="Osuji N."/>
            <person name="Pu L.-L."/>
            <person name="Puazo M."/>
            <person name="Qu C."/>
            <person name="Quiroz J."/>
            <person name="Raj R."/>
            <person name="Weissenberger G."/>
            <person name="Xin Y."/>
            <person name="Zou X."/>
            <person name="Han Y."/>
            <person name="Richards S."/>
            <person name="Worley K."/>
            <person name="Muzny D."/>
            <person name="Gibbs R."/>
        </authorList>
    </citation>
    <scope>NUCLEOTIDE SEQUENCE</scope>
    <source>
        <strain evidence="2">Sampled in the wild</strain>
    </source>
</reference>
<organism evidence="2 3">
    <name type="scientific">Ladona fulva</name>
    <name type="common">Scarce chaser dragonfly</name>
    <name type="synonym">Libellula fulva</name>
    <dbReference type="NCBI Taxonomy" id="123851"/>
    <lineage>
        <taxon>Eukaryota</taxon>
        <taxon>Metazoa</taxon>
        <taxon>Ecdysozoa</taxon>
        <taxon>Arthropoda</taxon>
        <taxon>Hexapoda</taxon>
        <taxon>Insecta</taxon>
        <taxon>Pterygota</taxon>
        <taxon>Palaeoptera</taxon>
        <taxon>Odonata</taxon>
        <taxon>Epiprocta</taxon>
        <taxon>Anisoptera</taxon>
        <taxon>Libelluloidea</taxon>
        <taxon>Libellulidae</taxon>
        <taxon>Ladona</taxon>
    </lineage>
</organism>
<keyword evidence="3" id="KW-1185">Reference proteome</keyword>
<evidence type="ECO:0000313" key="3">
    <source>
        <dbReference type="Proteomes" id="UP000792457"/>
    </source>
</evidence>
<protein>
    <submittedName>
        <fullName evidence="2">Uncharacterized protein</fullName>
    </submittedName>
</protein>
<accession>A0A8K0NZ09</accession>
<feature type="compositionally biased region" description="Acidic residues" evidence="1">
    <location>
        <begin position="84"/>
        <end position="96"/>
    </location>
</feature>
<name>A0A8K0NZ09_LADFU</name>
<comment type="caution">
    <text evidence="2">The sequence shown here is derived from an EMBL/GenBank/DDBJ whole genome shotgun (WGS) entry which is preliminary data.</text>
</comment>
<dbReference type="Proteomes" id="UP000792457">
    <property type="component" value="Unassembled WGS sequence"/>
</dbReference>